<comment type="activity regulation">
    <text evidence="10">Na(+) is not transported, but it plays an essential structural role and its presence is essential for fluoride channel function.</text>
</comment>
<sequence length="137" mass="14998">MISNLPILIQHLNIQGENLVRIHLYVFLGGVIGTSLRLFLTLWLDQSIFPTGTFFVNLCGSFALGFLFAYAKQKRNVPDEIKVGLGTGLIGSFTTFSAFTAQLVNLQLPLAFLYASTSICLGLLCAYVGGRLAYTRT</sequence>
<comment type="function">
    <text evidence="9 10">Fluoride-specific ion channel. Important for reducing fluoride concentration in the cell, thus reducing its toxicity.</text>
</comment>
<feature type="transmembrane region" description="Helical" evidence="10">
    <location>
        <begin position="22"/>
        <end position="42"/>
    </location>
</feature>
<dbReference type="AlphaFoldDB" id="A0A926NCN2"/>
<comment type="similarity">
    <text evidence="7 10">Belongs to the fluoride channel Fluc/FEX (TC 1.A.43) family.</text>
</comment>
<comment type="catalytic activity">
    <reaction evidence="8">
        <text>fluoride(in) = fluoride(out)</text>
        <dbReference type="Rhea" id="RHEA:76159"/>
        <dbReference type="ChEBI" id="CHEBI:17051"/>
    </reaction>
    <physiologicalReaction direction="left-to-right" evidence="8">
        <dbReference type="Rhea" id="RHEA:76160"/>
    </physiologicalReaction>
</comment>
<gene>
    <name evidence="10" type="primary">fluC</name>
    <name evidence="10" type="synonym">crcB</name>
    <name evidence="11" type="ORF">IC620_15745</name>
</gene>
<feature type="binding site" evidence="10">
    <location>
        <position position="94"/>
    </location>
    <ligand>
        <name>Na(+)</name>
        <dbReference type="ChEBI" id="CHEBI:29101"/>
        <note>structural</note>
    </ligand>
</feature>
<dbReference type="GO" id="GO:0046872">
    <property type="term" value="F:metal ion binding"/>
    <property type="evidence" value="ECO:0007669"/>
    <property type="project" value="UniProtKB-KW"/>
</dbReference>
<dbReference type="Pfam" id="PF02537">
    <property type="entry name" value="CRCB"/>
    <property type="match status" value="1"/>
</dbReference>
<evidence type="ECO:0000256" key="6">
    <source>
        <dbReference type="ARBA" id="ARBA00023303"/>
    </source>
</evidence>
<comment type="subcellular location">
    <subcellularLocation>
        <location evidence="1 10">Cell membrane</location>
        <topology evidence="1 10">Multi-pass membrane protein</topology>
    </subcellularLocation>
</comment>
<comment type="caution">
    <text evidence="11">The sequence shown here is derived from an EMBL/GenBank/DDBJ whole genome shotgun (WGS) entry which is preliminary data.</text>
</comment>
<keyword evidence="10" id="KW-0479">Metal-binding</keyword>
<dbReference type="HAMAP" id="MF_00454">
    <property type="entry name" value="FluC"/>
    <property type="match status" value="1"/>
</dbReference>
<keyword evidence="10" id="KW-0813">Transport</keyword>
<evidence type="ECO:0000313" key="11">
    <source>
        <dbReference type="EMBL" id="MBD1373797.1"/>
    </source>
</evidence>
<dbReference type="Proteomes" id="UP000661691">
    <property type="component" value="Unassembled WGS sequence"/>
</dbReference>
<evidence type="ECO:0000256" key="2">
    <source>
        <dbReference type="ARBA" id="ARBA00022475"/>
    </source>
</evidence>
<keyword evidence="4 10" id="KW-1133">Transmembrane helix</keyword>
<keyword evidence="5 10" id="KW-0472">Membrane</keyword>
<keyword evidence="6 10" id="KW-0407">Ion channel</keyword>
<evidence type="ECO:0000256" key="1">
    <source>
        <dbReference type="ARBA" id="ARBA00004651"/>
    </source>
</evidence>
<feature type="transmembrane region" description="Helical" evidence="10">
    <location>
        <begin position="110"/>
        <end position="134"/>
    </location>
</feature>
<evidence type="ECO:0000256" key="7">
    <source>
        <dbReference type="ARBA" id="ARBA00035120"/>
    </source>
</evidence>
<evidence type="ECO:0000256" key="9">
    <source>
        <dbReference type="ARBA" id="ARBA00049940"/>
    </source>
</evidence>
<proteinExistence type="inferred from homology"/>
<protein>
    <recommendedName>
        <fullName evidence="10">Fluoride-specific ion channel FluC</fullName>
    </recommendedName>
</protein>
<evidence type="ECO:0000256" key="5">
    <source>
        <dbReference type="ARBA" id="ARBA00023136"/>
    </source>
</evidence>
<evidence type="ECO:0000256" key="8">
    <source>
        <dbReference type="ARBA" id="ARBA00035585"/>
    </source>
</evidence>
<dbReference type="GO" id="GO:0062054">
    <property type="term" value="F:fluoride channel activity"/>
    <property type="evidence" value="ECO:0007669"/>
    <property type="project" value="UniProtKB-UniRule"/>
</dbReference>
<name>A0A926NCN2_9BACL</name>
<dbReference type="GO" id="GO:0140114">
    <property type="term" value="P:cellular detoxification of fluoride"/>
    <property type="evidence" value="ECO:0007669"/>
    <property type="project" value="UniProtKB-UniRule"/>
</dbReference>
<keyword evidence="10" id="KW-0915">Sodium</keyword>
<feature type="transmembrane region" description="Helical" evidence="10">
    <location>
        <begin position="48"/>
        <end position="71"/>
    </location>
</feature>
<dbReference type="GO" id="GO:0005886">
    <property type="term" value="C:plasma membrane"/>
    <property type="evidence" value="ECO:0007669"/>
    <property type="project" value="UniProtKB-SubCell"/>
</dbReference>
<reference evidence="11" key="1">
    <citation type="submission" date="2020-09" db="EMBL/GenBank/DDBJ databases">
        <title>A novel bacterium of genus Hazenella, isolated from South China Sea.</title>
        <authorList>
            <person name="Huang H."/>
            <person name="Mo K."/>
            <person name="Hu Y."/>
        </authorList>
    </citation>
    <scope>NUCLEOTIDE SEQUENCE</scope>
    <source>
        <strain evidence="11">IB182357</strain>
    </source>
</reference>
<evidence type="ECO:0000256" key="3">
    <source>
        <dbReference type="ARBA" id="ARBA00022692"/>
    </source>
</evidence>
<keyword evidence="12" id="KW-1185">Reference proteome</keyword>
<feature type="transmembrane region" description="Helical" evidence="10">
    <location>
        <begin position="83"/>
        <end position="104"/>
    </location>
</feature>
<evidence type="ECO:0000313" key="12">
    <source>
        <dbReference type="Proteomes" id="UP000661691"/>
    </source>
</evidence>
<dbReference type="PANTHER" id="PTHR28259">
    <property type="entry name" value="FLUORIDE EXPORT PROTEIN 1-RELATED"/>
    <property type="match status" value="1"/>
</dbReference>
<evidence type="ECO:0000256" key="10">
    <source>
        <dbReference type="HAMAP-Rule" id="MF_00454"/>
    </source>
</evidence>
<dbReference type="PANTHER" id="PTHR28259:SF1">
    <property type="entry name" value="FLUORIDE EXPORT PROTEIN 1-RELATED"/>
    <property type="match status" value="1"/>
</dbReference>
<evidence type="ECO:0000256" key="4">
    <source>
        <dbReference type="ARBA" id="ARBA00022989"/>
    </source>
</evidence>
<keyword evidence="10" id="KW-0406">Ion transport</keyword>
<feature type="binding site" evidence="10">
    <location>
        <position position="91"/>
    </location>
    <ligand>
        <name>Na(+)</name>
        <dbReference type="ChEBI" id="CHEBI:29101"/>
        <note>structural</note>
    </ligand>
</feature>
<keyword evidence="3 10" id="KW-0812">Transmembrane</keyword>
<accession>A0A926NCN2</accession>
<dbReference type="InterPro" id="IPR003691">
    <property type="entry name" value="FluC"/>
</dbReference>
<dbReference type="EMBL" id="JACXAH010000038">
    <property type="protein sequence ID" value="MBD1373797.1"/>
    <property type="molecule type" value="Genomic_DNA"/>
</dbReference>
<keyword evidence="2 10" id="KW-1003">Cell membrane</keyword>
<organism evidence="11 12">
    <name type="scientific">Polycladospora coralii</name>
    <dbReference type="NCBI Taxonomy" id="2771432"/>
    <lineage>
        <taxon>Bacteria</taxon>
        <taxon>Bacillati</taxon>
        <taxon>Bacillota</taxon>
        <taxon>Bacilli</taxon>
        <taxon>Bacillales</taxon>
        <taxon>Thermoactinomycetaceae</taxon>
        <taxon>Polycladospora</taxon>
    </lineage>
</organism>